<dbReference type="Proteomes" id="UP000067708">
    <property type="component" value="Chromosome"/>
</dbReference>
<dbReference type="PANTHER" id="PTHR21235">
    <property type="entry name" value="IMIDAZOLE GLYCEROL PHOSPHATE SYNTHASE SUBUNIT HISF/H IGP SYNTHASE SUBUNIT HISF/H"/>
    <property type="match status" value="1"/>
</dbReference>
<comment type="subcellular location">
    <subcellularLocation>
        <location evidence="9">Cytoplasm</location>
    </subcellularLocation>
</comment>
<protein>
    <recommendedName>
        <fullName evidence="9">Imidazole glycerol phosphate synthase subunit HisF</fullName>
        <ecNumber evidence="9">4.3.2.10</ecNumber>
    </recommendedName>
    <alternativeName>
        <fullName evidence="9">IGP synthase cyclase subunit</fullName>
    </alternativeName>
    <alternativeName>
        <fullName evidence="9">IGP synthase subunit HisF</fullName>
    </alternativeName>
    <alternativeName>
        <fullName evidence="9">ImGP synthase subunit HisF</fullName>
        <shortName evidence="9">IGPS subunit HisF</shortName>
    </alternativeName>
</protein>
<dbReference type="eggNOG" id="COG0107">
    <property type="taxonomic scope" value="Bacteria"/>
</dbReference>
<gene>
    <name evidence="9" type="primary">hisF</name>
    <name evidence="11" type="ORF">Rhola_00007530</name>
</gene>
<comment type="catalytic activity">
    <reaction evidence="8 9">
        <text>5-[(5-phospho-1-deoxy-D-ribulos-1-ylimino)methylamino]-1-(5-phospho-beta-D-ribosyl)imidazole-4-carboxamide + L-glutamine = D-erythro-1-(imidazol-4-yl)glycerol 3-phosphate + 5-amino-1-(5-phospho-beta-D-ribosyl)imidazole-4-carboxamide + L-glutamate + H(+)</text>
        <dbReference type="Rhea" id="RHEA:24793"/>
        <dbReference type="ChEBI" id="CHEBI:15378"/>
        <dbReference type="ChEBI" id="CHEBI:29985"/>
        <dbReference type="ChEBI" id="CHEBI:58278"/>
        <dbReference type="ChEBI" id="CHEBI:58359"/>
        <dbReference type="ChEBI" id="CHEBI:58475"/>
        <dbReference type="ChEBI" id="CHEBI:58525"/>
        <dbReference type="EC" id="4.3.2.10"/>
    </reaction>
</comment>
<reference evidence="11 12" key="1">
    <citation type="journal article" date="2014" name="Int. J. Syst. Evol. Microbiol.">
        <title>Rhodoluna lacicola gen. nov., sp. nov., a planktonic freshwater bacterium with stream-lined genome.</title>
        <authorList>
            <person name="Hahn M."/>
            <person name="Schmidt J."/>
            <person name="Taipale S.J."/>
            <person name="Doolittle W.F."/>
            <person name="Koll U."/>
        </authorList>
    </citation>
    <scope>NUCLEOTIDE SEQUENCE [LARGE SCALE GENOMIC DNA]</scope>
    <source>
        <strain evidence="11 12">MWH-Ta8</strain>
    </source>
</reference>
<comment type="function">
    <text evidence="7 9">IGPS catalyzes the conversion of PRFAR and glutamine to IGP, AICAR and glutamate. The HisF subunit catalyzes the cyclization activity that produces IGP and AICAR from PRFAR using the ammonia provided by the HisH subunit.</text>
</comment>
<dbReference type="UniPathway" id="UPA00031">
    <property type="reaction ID" value="UER00010"/>
</dbReference>
<dbReference type="KEGG" id="rla:Rhola_00007530"/>
<dbReference type="GO" id="GO:0000107">
    <property type="term" value="F:imidazoleglycerol-phosphate synthase activity"/>
    <property type="evidence" value="ECO:0007669"/>
    <property type="project" value="UniProtKB-UniRule"/>
</dbReference>
<dbReference type="InterPro" id="IPR006062">
    <property type="entry name" value="His_biosynth"/>
</dbReference>
<dbReference type="NCBIfam" id="TIGR00735">
    <property type="entry name" value="hisF"/>
    <property type="match status" value="1"/>
</dbReference>
<evidence type="ECO:0000256" key="1">
    <source>
        <dbReference type="ARBA" id="ARBA00005091"/>
    </source>
</evidence>
<dbReference type="GO" id="GO:0016829">
    <property type="term" value="F:lyase activity"/>
    <property type="evidence" value="ECO:0007669"/>
    <property type="project" value="UniProtKB-KW"/>
</dbReference>
<dbReference type="AlphaFoldDB" id="A0A060JG75"/>
<keyword evidence="5 9" id="KW-0368">Histidine biosynthesis</keyword>
<evidence type="ECO:0000313" key="12">
    <source>
        <dbReference type="Proteomes" id="UP000067708"/>
    </source>
</evidence>
<dbReference type="STRING" id="529884.Rhola_00007530"/>
<feature type="active site" evidence="9">
    <location>
        <position position="12"/>
    </location>
</feature>
<dbReference type="InterPro" id="IPR011060">
    <property type="entry name" value="RibuloseP-bd_barrel"/>
</dbReference>
<keyword evidence="4 9" id="KW-0028">Amino-acid biosynthesis</keyword>
<dbReference type="PANTHER" id="PTHR21235:SF2">
    <property type="entry name" value="IMIDAZOLE GLYCEROL PHOSPHATE SYNTHASE HISHF"/>
    <property type="match status" value="1"/>
</dbReference>
<dbReference type="Gene3D" id="3.20.20.70">
    <property type="entry name" value="Aldolase class I"/>
    <property type="match status" value="1"/>
</dbReference>
<dbReference type="RefSeq" id="WP_038502438.1">
    <property type="nucleotide sequence ID" value="NZ_CP007490.1"/>
</dbReference>
<dbReference type="InterPro" id="IPR004651">
    <property type="entry name" value="HisF"/>
</dbReference>
<evidence type="ECO:0000256" key="8">
    <source>
        <dbReference type="ARBA" id="ARBA00047838"/>
    </source>
</evidence>
<keyword evidence="6 9" id="KW-0456">Lyase</keyword>
<evidence type="ECO:0000256" key="3">
    <source>
        <dbReference type="ARBA" id="ARBA00011152"/>
    </source>
</evidence>
<organism evidence="11 12">
    <name type="scientific">Rhodoluna lacicola</name>
    <dbReference type="NCBI Taxonomy" id="529884"/>
    <lineage>
        <taxon>Bacteria</taxon>
        <taxon>Bacillati</taxon>
        <taxon>Actinomycetota</taxon>
        <taxon>Actinomycetes</taxon>
        <taxon>Micrococcales</taxon>
        <taxon>Microbacteriaceae</taxon>
        <taxon>Luna cluster</taxon>
        <taxon>Luna-1 subcluster</taxon>
        <taxon>Rhodoluna</taxon>
    </lineage>
</organism>
<dbReference type="GO" id="GO:0005737">
    <property type="term" value="C:cytoplasm"/>
    <property type="evidence" value="ECO:0007669"/>
    <property type="project" value="UniProtKB-SubCell"/>
</dbReference>
<comment type="pathway">
    <text evidence="1 9">Amino-acid biosynthesis; L-histidine biosynthesis; L-histidine from 5-phospho-alpha-D-ribose 1-diphosphate: step 5/9.</text>
</comment>
<dbReference type="SUPFAM" id="SSF51366">
    <property type="entry name" value="Ribulose-phoshate binding barrel"/>
    <property type="match status" value="1"/>
</dbReference>
<evidence type="ECO:0000313" key="11">
    <source>
        <dbReference type="EMBL" id="AIC47557.1"/>
    </source>
</evidence>
<comment type="subunit">
    <text evidence="3 9">Heterodimer of HisH and HisF.</text>
</comment>
<evidence type="ECO:0000256" key="5">
    <source>
        <dbReference type="ARBA" id="ARBA00023102"/>
    </source>
</evidence>
<dbReference type="CDD" id="cd04731">
    <property type="entry name" value="HisF"/>
    <property type="match status" value="1"/>
</dbReference>
<dbReference type="Pfam" id="PF00977">
    <property type="entry name" value="His_biosynth"/>
    <property type="match status" value="1"/>
</dbReference>
<comment type="similarity">
    <text evidence="2 9 10">Belongs to the HisA/HisF family.</text>
</comment>
<keyword evidence="9" id="KW-0963">Cytoplasm</keyword>
<sequence>MSLSVRVIPCLDVAEGRVVKGVNFLNLRDAGDPIELAAKYYTDGADELTFLDVKATVDNRSTMYDLVTACAEKIFIPLTVGGGIREVDDVAKLLGAGADKVSVGSAGIANPHLLSEIANRFGNQVLVISLDLKRSANTDSGFVVTSHGGREETQLDAIDWINRTIELGAGELLINSIDADGTRAGFDTQMIQAVRQIAQIPIIASGGAGKASDFPEAAAAGANAILAASIFHEGSVSISEAKAQLKLAGYETR</sequence>
<evidence type="ECO:0000256" key="4">
    <source>
        <dbReference type="ARBA" id="ARBA00022605"/>
    </source>
</evidence>
<accession>A0A060JG75</accession>
<dbReference type="InterPro" id="IPR050064">
    <property type="entry name" value="IGPS_HisA/HisF"/>
</dbReference>
<dbReference type="HOGENOM" id="CLU_048577_4_0_11"/>
<dbReference type="PATRIC" id="fig|529884.3.peg.716"/>
<evidence type="ECO:0000256" key="2">
    <source>
        <dbReference type="ARBA" id="ARBA00009667"/>
    </source>
</evidence>
<dbReference type="OrthoDB" id="9781903at2"/>
<dbReference type="GO" id="GO:0000105">
    <property type="term" value="P:L-histidine biosynthetic process"/>
    <property type="evidence" value="ECO:0007669"/>
    <property type="project" value="UniProtKB-UniRule"/>
</dbReference>
<evidence type="ECO:0000256" key="9">
    <source>
        <dbReference type="HAMAP-Rule" id="MF_01013"/>
    </source>
</evidence>
<evidence type="ECO:0000256" key="6">
    <source>
        <dbReference type="ARBA" id="ARBA00023239"/>
    </source>
</evidence>
<keyword evidence="12" id="KW-1185">Reference proteome</keyword>
<dbReference type="EC" id="4.3.2.10" evidence="9"/>
<evidence type="ECO:0000256" key="10">
    <source>
        <dbReference type="RuleBase" id="RU003657"/>
    </source>
</evidence>
<dbReference type="EMBL" id="CP007490">
    <property type="protein sequence ID" value="AIC47557.1"/>
    <property type="molecule type" value="Genomic_DNA"/>
</dbReference>
<evidence type="ECO:0000256" key="7">
    <source>
        <dbReference type="ARBA" id="ARBA00025475"/>
    </source>
</evidence>
<feature type="active site" evidence="9">
    <location>
        <position position="131"/>
    </location>
</feature>
<name>A0A060JG75_9MICO</name>
<dbReference type="InterPro" id="IPR013785">
    <property type="entry name" value="Aldolase_TIM"/>
</dbReference>
<proteinExistence type="inferred from homology"/>
<dbReference type="HAMAP" id="MF_01013">
    <property type="entry name" value="HisF"/>
    <property type="match status" value="1"/>
</dbReference>